<dbReference type="Pfam" id="PF09718">
    <property type="entry name" value="Tape_meas_lam_C"/>
    <property type="match status" value="1"/>
</dbReference>
<dbReference type="PATRIC" id="fig|1354253.4.peg.3884"/>
<evidence type="ECO:0000259" key="1">
    <source>
        <dbReference type="Pfam" id="PF09718"/>
    </source>
</evidence>
<name>A0A1B7HQU7_9ENTR</name>
<dbReference type="NCBIfam" id="TIGR01541">
    <property type="entry name" value="tape_meas_lam_C"/>
    <property type="match status" value="1"/>
</dbReference>
<dbReference type="EMBL" id="LXEP01000033">
    <property type="protein sequence ID" value="OAT18020.1"/>
    <property type="molecule type" value="Genomic_DNA"/>
</dbReference>
<reference evidence="2 3" key="1">
    <citation type="submission" date="2016-04" db="EMBL/GenBank/DDBJ databases">
        <title>ATOL: Assembling a taxonomically balanced genome-scale reconstruction of the evolutionary history of the Enterobacteriaceae.</title>
        <authorList>
            <person name="Plunkett G.III."/>
            <person name="Neeno-Eckwall E.C."/>
            <person name="Glasner J.D."/>
            <person name="Perna N.T."/>
        </authorList>
    </citation>
    <scope>NUCLEOTIDE SEQUENCE [LARGE SCALE GENOMIC DNA]</scope>
    <source>
        <strain evidence="2 3">ATCC 51604</strain>
    </source>
</reference>
<protein>
    <submittedName>
        <fullName evidence="2">Phage tail length tape-measure protein</fullName>
    </submittedName>
</protein>
<organism evidence="2 3">
    <name type="scientific">Buttiauxella gaviniae ATCC 51604</name>
    <dbReference type="NCBI Taxonomy" id="1354253"/>
    <lineage>
        <taxon>Bacteria</taxon>
        <taxon>Pseudomonadati</taxon>
        <taxon>Pseudomonadota</taxon>
        <taxon>Gammaproteobacteria</taxon>
        <taxon>Enterobacterales</taxon>
        <taxon>Enterobacteriaceae</taxon>
        <taxon>Buttiauxella</taxon>
    </lineage>
</organism>
<gene>
    <name evidence="2" type="ORF">M977_03808</name>
</gene>
<dbReference type="AlphaFoldDB" id="A0A1B7HQU7"/>
<proteinExistence type="predicted"/>
<sequence length="851" mass="90396">MAGKSLGTLTIDLIAKTGGFISGMNQAERASEKWGKQVQKDAETTSTAIAGTAAAAIAAGAAIGAAGFQLLKSTSKQIAETDRWAKSLNIATQDLLAWQFAAEKAGVTGDQMADIFKDIGDKIGDAVLNKSGEAVDALNALGLSAEKLSKVPVDKQLLAISEALGKIGTHAEKTTILESLGNDLSKLLPLFDNNNKKLEQFISLAKDYGIAPDPQSIDDLVKVNALFEDMEAQVQGLKMEIAAGLAKVDLSPLQSSLGQLRDVLTDPQILQGITNLVSEVAQLAGWLVKAAASAGELAANTGNRMAALGGNVDLTNIDQISERIDYLKKNLDGRDGFYDKEKSFFGWISGGDDSVKTLSEELNTLIATRDKLSKQKQPVLPLAPATTGTSSAFALPPGGTNGKVTPDANIKKLESAFKSTEQSYLRQIALIDTTGKKTADVTELAKLNFDLTTGKLNGLNAAEQERLKQLATELDTLTSIKKANEDNLKLAEFTANLRKQNQNSKASNDAEFVGAGMGDKARQRMKEELDIQREFLDKQADLQKQYQSGDISKSLYDQETDALQQALDERLEIQRDYYKKSDAQMGDWQDGIMDSLNDYADNASDYYQIAADSMTSIIGGATSSISENIQALIHDTEGLGDFFSNIFSDLGETIIKTLSDMAAQWLVYQAVQLLVGKTTQASAAGTLIANAQATSLQAQLAAFASTAAIPIVGPALAPGAMAAAAAVTMPLVAGVGASALAGMAHDGIDSVPETGTWLLQKGERVVTSQTSAKLDETLNRVNQQTTGGKEYAPTFQFNVNGDPSDTQIAMMKKAAADGAKMGYRQASSDLATGKGDISKAMQRWNTGRRTG</sequence>
<feature type="domain" description="Bacteriophage tail tape measure C-terminal" evidence="1">
    <location>
        <begin position="586"/>
        <end position="672"/>
    </location>
</feature>
<evidence type="ECO:0000313" key="2">
    <source>
        <dbReference type="EMBL" id="OAT18020.1"/>
    </source>
</evidence>
<accession>A0A1B7HQU7</accession>
<dbReference type="RefSeq" id="WP_064518069.1">
    <property type="nucleotide sequence ID" value="NZ_LXEP01000033.1"/>
</dbReference>
<dbReference type="InterPro" id="IPR006431">
    <property type="entry name" value="Phage_tape_meas_C"/>
</dbReference>
<evidence type="ECO:0000313" key="3">
    <source>
        <dbReference type="Proteomes" id="UP000078504"/>
    </source>
</evidence>
<dbReference type="Proteomes" id="UP000078504">
    <property type="component" value="Unassembled WGS sequence"/>
</dbReference>
<comment type="caution">
    <text evidence="2">The sequence shown here is derived from an EMBL/GenBank/DDBJ whole genome shotgun (WGS) entry which is preliminary data.</text>
</comment>